<dbReference type="EMBL" id="FZNP01000027">
    <property type="protein sequence ID" value="SNS74569.1"/>
    <property type="molecule type" value="Genomic_DNA"/>
</dbReference>
<protein>
    <recommendedName>
        <fullName evidence="5">Lipoprotein</fullName>
    </recommendedName>
</protein>
<gene>
    <name evidence="3" type="ORF">SAMN06265355_12735</name>
</gene>
<dbReference type="OrthoDB" id="9102188at2"/>
<proteinExistence type="predicted"/>
<dbReference type="AlphaFoldDB" id="A0A239GZC4"/>
<accession>A0A239GZC4</accession>
<feature type="signal peptide" evidence="2">
    <location>
        <begin position="1"/>
        <end position="19"/>
    </location>
</feature>
<evidence type="ECO:0000313" key="3">
    <source>
        <dbReference type="EMBL" id="SNS74569.1"/>
    </source>
</evidence>
<evidence type="ECO:0000256" key="2">
    <source>
        <dbReference type="SAM" id="SignalP"/>
    </source>
</evidence>
<reference evidence="4" key="1">
    <citation type="submission" date="2017-06" db="EMBL/GenBank/DDBJ databases">
        <authorList>
            <person name="Varghese N."/>
            <person name="Submissions S."/>
        </authorList>
    </citation>
    <scope>NUCLEOTIDE SEQUENCE [LARGE SCALE GENOMIC DNA]</scope>
    <source>
        <strain evidence="4">DSM 44485</strain>
    </source>
</reference>
<evidence type="ECO:0000313" key="4">
    <source>
        <dbReference type="Proteomes" id="UP000198420"/>
    </source>
</evidence>
<dbReference type="Proteomes" id="UP000198420">
    <property type="component" value="Unassembled WGS sequence"/>
</dbReference>
<dbReference type="RefSeq" id="WP_089316794.1">
    <property type="nucleotide sequence ID" value="NZ_FZNP01000027.1"/>
</dbReference>
<dbReference type="PROSITE" id="PS51257">
    <property type="entry name" value="PROKAR_LIPOPROTEIN"/>
    <property type="match status" value="1"/>
</dbReference>
<name>A0A239GZC4_9ACTN</name>
<keyword evidence="2" id="KW-0732">Signal</keyword>
<organism evidence="3 4">
    <name type="scientific">Actinomadura mexicana</name>
    <dbReference type="NCBI Taxonomy" id="134959"/>
    <lineage>
        <taxon>Bacteria</taxon>
        <taxon>Bacillati</taxon>
        <taxon>Actinomycetota</taxon>
        <taxon>Actinomycetes</taxon>
        <taxon>Streptosporangiales</taxon>
        <taxon>Thermomonosporaceae</taxon>
        <taxon>Actinomadura</taxon>
    </lineage>
</organism>
<evidence type="ECO:0000256" key="1">
    <source>
        <dbReference type="SAM" id="MobiDB-lite"/>
    </source>
</evidence>
<keyword evidence="4" id="KW-1185">Reference proteome</keyword>
<evidence type="ECO:0008006" key="5">
    <source>
        <dbReference type="Google" id="ProtNLM"/>
    </source>
</evidence>
<sequence>MRMKSVVAAGAVVAIAAAGCGGGKPSSTGPPPPSSSRTPATGGGRAPAPVETESNPPGDIPDNTAFVPFRPAGGRYEVTVPEGWARTGLPTGAGFTDKLNSVRVEVVPASTAPTVRSARDSEAPKIKATKMTVVRADSVQRKGGTAVRLVYRFDSAPDPVTGKVVRDEAERYEFFKAGHEAVLTLSGPVGADNVDPWRTVSDSFRWLP</sequence>
<feature type="region of interest" description="Disordered" evidence="1">
    <location>
        <begin position="18"/>
        <end position="63"/>
    </location>
</feature>
<feature type="chain" id="PRO_5038902351" description="Lipoprotein" evidence="2">
    <location>
        <begin position="20"/>
        <end position="208"/>
    </location>
</feature>